<dbReference type="PANTHER" id="PTHR22642:SF20">
    <property type="entry name" value="AMIDOHYDROLASE 3 DOMAIN-CONTAINING PROTEIN"/>
    <property type="match status" value="1"/>
</dbReference>
<evidence type="ECO:0000313" key="3">
    <source>
        <dbReference type="EMBL" id="TQV92405.1"/>
    </source>
</evidence>
<dbReference type="InterPro" id="IPR032466">
    <property type="entry name" value="Metal_Hydrolase"/>
</dbReference>
<dbReference type="SUPFAM" id="SSF51556">
    <property type="entry name" value="Metallo-dependent hydrolases"/>
    <property type="match status" value="1"/>
</dbReference>
<organism evidence="3 4">
    <name type="scientific">Cordyceps javanica</name>
    <dbReference type="NCBI Taxonomy" id="43265"/>
    <lineage>
        <taxon>Eukaryota</taxon>
        <taxon>Fungi</taxon>
        <taxon>Dikarya</taxon>
        <taxon>Ascomycota</taxon>
        <taxon>Pezizomycotina</taxon>
        <taxon>Sordariomycetes</taxon>
        <taxon>Hypocreomycetidae</taxon>
        <taxon>Hypocreales</taxon>
        <taxon>Cordycipitaceae</taxon>
        <taxon>Cordyceps</taxon>
    </lineage>
</organism>
<name>A0A545VRI9_9HYPO</name>
<dbReference type="Gene3D" id="2.30.40.10">
    <property type="entry name" value="Urease, subunit C, domain 1"/>
    <property type="match status" value="1"/>
</dbReference>
<dbReference type="EMBL" id="SPUK01000015">
    <property type="protein sequence ID" value="TQV92405.1"/>
    <property type="molecule type" value="Genomic_DNA"/>
</dbReference>
<keyword evidence="3" id="KW-0378">Hydrolase</keyword>
<dbReference type="Pfam" id="PF07969">
    <property type="entry name" value="Amidohydro_3"/>
    <property type="match status" value="1"/>
</dbReference>
<sequence>MHSPLRRLLPFICLSISVAASGISTCKGTNTSSMPTVLHNGRVFVAADGDAPQHFASAIVLDPGTGKITHVGNETDPAIVKAKAAPGAVVHDVQGRVVLPGFVDGHMHLCQTGAGLQKLNIRPSKNLGEIQAAIRAWAAEHPDLPRILCQGWFHPSTDGNELATQLDGLDVPGQNRPVYIDAEDMHSSWLNTAALEELGVADMQDPPGGHIRRGPDGKPTGVMEETAALGIVWPFLANKQTAEEKQQHVQAALDAYIAAGYTGVIDMAMGEEDWASLQQYRKEHGELPIWVAAHWLILPQPSSEDTLRQVDRAIELQSQYNRTSSPRFRITGIKIVADGVVDACTAAMQEPYSHNNQSVKPMWTREALEPVLRRADAAGLQIAIHAIGDATIKLAIDGLEAVGNPAGRHRIEHLETTAPEDVPRLGALGITASVQAVHLDPAGMTAWEKLLGKARCGHVFPYAAFAEHGAALALGTDSPTAPYAPLANLYVATTRKSALERNNTAQTTPQFALSLAAAVAAATRGSARSCFAEDRAGQLQPGREADLVLVDMEWDAEKLLDAKVAETWIRGKKIHPVA</sequence>
<dbReference type="CDD" id="cd01300">
    <property type="entry name" value="YtcJ_like"/>
    <property type="match status" value="1"/>
</dbReference>
<dbReference type="InterPro" id="IPR033932">
    <property type="entry name" value="YtcJ-like"/>
</dbReference>
<feature type="domain" description="Amidohydrolase 3" evidence="2">
    <location>
        <begin position="90"/>
        <end position="572"/>
    </location>
</feature>
<comment type="caution">
    <text evidence="3">The sequence shown here is derived from an EMBL/GenBank/DDBJ whole genome shotgun (WGS) entry which is preliminary data.</text>
</comment>
<dbReference type="AlphaFoldDB" id="A0A545VRI9"/>
<dbReference type="OrthoDB" id="3501663at2759"/>
<evidence type="ECO:0000259" key="2">
    <source>
        <dbReference type="Pfam" id="PF07969"/>
    </source>
</evidence>
<dbReference type="InterPro" id="IPR013108">
    <property type="entry name" value="Amidohydro_3"/>
</dbReference>
<feature type="chain" id="PRO_5021836845" evidence="1">
    <location>
        <begin position="21"/>
        <end position="578"/>
    </location>
</feature>
<evidence type="ECO:0000313" key="4">
    <source>
        <dbReference type="Proteomes" id="UP000315783"/>
    </source>
</evidence>
<dbReference type="InterPro" id="IPR011059">
    <property type="entry name" value="Metal-dep_hydrolase_composite"/>
</dbReference>
<keyword evidence="1" id="KW-0732">Signal</keyword>
<protein>
    <submittedName>
        <fullName evidence="3">Amidohydrolase family protein</fullName>
    </submittedName>
</protein>
<accession>A0A545VRI9</accession>
<evidence type="ECO:0000256" key="1">
    <source>
        <dbReference type="SAM" id="SignalP"/>
    </source>
</evidence>
<dbReference type="Gene3D" id="3.10.310.70">
    <property type="match status" value="1"/>
</dbReference>
<reference evidence="3 4" key="1">
    <citation type="journal article" date="2019" name="Appl. Microbiol. Biotechnol.">
        <title>Genome sequence of Isaria javanica and comparative genome analysis insights into family S53 peptidase evolution in fungal entomopathogens.</title>
        <authorList>
            <person name="Lin R."/>
            <person name="Zhang X."/>
            <person name="Xin B."/>
            <person name="Zou M."/>
            <person name="Gao Y."/>
            <person name="Qin F."/>
            <person name="Hu Q."/>
            <person name="Xie B."/>
            <person name="Cheng X."/>
        </authorList>
    </citation>
    <scope>NUCLEOTIDE SEQUENCE [LARGE SCALE GENOMIC DNA]</scope>
    <source>
        <strain evidence="3 4">IJ1G</strain>
    </source>
</reference>
<dbReference type="Gene3D" id="3.20.20.140">
    <property type="entry name" value="Metal-dependent hydrolases"/>
    <property type="match status" value="1"/>
</dbReference>
<dbReference type="Proteomes" id="UP000315783">
    <property type="component" value="Unassembled WGS sequence"/>
</dbReference>
<dbReference type="STRING" id="43265.A0A545VRI9"/>
<feature type="signal peptide" evidence="1">
    <location>
        <begin position="1"/>
        <end position="20"/>
    </location>
</feature>
<dbReference type="GO" id="GO:0016810">
    <property type="term" value="F:hydrolase activity, acting on carbon-nitrogen (but not peptide) bonds"/>
    <property type="evidence" value="ECO:0007669"/>
    <property type="project" value="InterPro"/>
</dbReference>
<dbReference type="SUPFAM" id="SSF51338">
    <property type="entry name" value="Composite domain of metallo-dependent hydrolases"/>
    <property type="match status" value="1"/>
</dbReference>
<dbReference type="PANTHER" id="PTHR22642">
    <property type="entry name" value="IMIDAZOLONEPROPIONASE"/>
    <property type="match status" value="1"/>
</dbReference>
<keyword evidence="4" id="KW-1185">Reference proteome</keyword>
<gene>
    <name evidence="3" type="ORF">IF1G_08923</name>
</gene>
<proteinExistence type="predicted"/>